<comment type="caution">
    <text evidence="3">The sequence shown here is derived from an EMBL/GenBank/DDBJ whole genome shotgun (WGS) entry which is preliminary data.</text>
</comment>
<name>A0AAD6X3P4_9AGAR</name>
<dbReference type="Proteomes" id="UP001218188">
    <property type="component" value="Unassembled WGS sequence"/>
</dbReference>
<organism evidence="3 4">
    <name type="scientific">Mycena alexandri</name>
    <dbReference type="NCBI Taxonomy" id="1745969"/>
    <lineage>
        <taxon>Eukaryota</taxon>
        <taxon>Fungi</taxon>
        <taxon>Dikarya</taxon>
        <taxon>Basidiomycota</taxon>
        <taxon>Agaricomycotina</taxon>
        <taxon>Agaricomycetes</taxon>
        <taxon>Agaricomycetidae</taxon>
        <taxon>Agaricales</taxon>
        <taxon>Marasmiineae</taxon>
        <taxon>Mycenaceae</taxon>
        <taxon>Mycena</taxon>
    </lineage>
</organism>
<reference evidence="3" key="1">
    <citation type="submission" date="2023-03" db="EMBL/GenBank/DDBJ databases">
        <title>Massive genome expansion in bonnet fungi (Mycena s.s.) driven by repeated elements and novel gene families across ecological guilds.</title>
        <authorList>
            <consortium name="Lawrence Berkeley National Laboratory"/>
            <person name="Harder C.B."/>
            <person name="Miyauchi S."/>
            <person name="Viragh M."/>
            <person name="Kuo A."/>
            <person name="Thoen E."/>
            <person name="Andreopoulos B."/>
            <person name="Lu D."/>
            <person name="Skrede I."/>
            <person name="Drula E."/>
            <person name="Henrissat B."/>
            <person name="Morin E."/>
            <person name="Kohler A."/>
            <person name="Barry K."/>
            <person name="LaButti K."/>
            <person name="Morin E."/>
            <person name="Salamov A."/>
            <person name="Lipzen A."/>
            <person name="Mereny Z."/>
            <person name="Hegedus B."/>
            <person name="Baldrian P."/>
            <person name="Stursova M."/>
            <person name="Weitz H."/>
            <person name="Taylor A."/>
            <person name="Grigoriev I.V."/>
            <person name="Nagy L.G."/>
            <person name="Martin F."/>
            <person name="Kauserud H."/>
        </authorList>
    </citation>
    <scope>NUCLEOTIDE SEQUENCE</scope>
    <source>
        <strain evidence="3">CBHHK200</strain>
    </source>
</reference>
<feature type="domain" description="F-box" evidence="2">
    <location>
        <begin position="401"/>
        <end position="448"/>
    </location>
</feature>
<dbReference type="Pfam" id="PF00646">
    <property type="entry name" value="F-box"/>
    <property type="match status" value="1"/>
</dbReference>
<feature type="region of interest" description="Disordered" evidence="1">
    <location>
        <begin position="247"/>
        <end position="281"/>
    </location>
</feature>
<feature type="compositionally biased region" description="Basic and acidic residues" evidence="1">
    <location>
        <begin position="52"/>
        <end position="63"/>
    </location>
</feature>
<evidence type="ECO:0000313" key="4">
    <source>
        <dbReference type="Proteomes" id="UP001218188"/>
    </source>
</evidence>
<protein>
    <recommendedName>
        <fullName evidence="2">F-box domain-containing protein</fullName>
    </recommendedName>
</protein>
<gene>
    <name evidence="3" type="ORF">C8F04DRAFT_1259935</name>
</gene>
<feature type="compositionally biased region" description="Acidic residues" evidence="1">
    <location>
        <begin position="15"/>
        <end position="25"/>
    </location>
</feature>
<keyword evidence="4" id="KW-1185">Reference proteome</keyword>
<feature type="compositionally biased region" description="Low complexity" evidence="1">
    <location>
        <begin position="70"/>
        <end position="90"/>
    </location>
</feature>
<evidence type="ECO:0000313" key="3">
    <source>
        <dbReference type="EMBL" id="KAJ7034430.1"/>
    </source>
</evidence>
<proteinExistence type="predicted"/>
<feature type="region of interest" description="Disordered" evidence="1">
    <location>
        <begin position="206"/>
        <end position="225"/>
    </location>
</feature>
<evidence type="ECO:0000256" key="1">
    <source>
        <dbReference type="SAM" id="MobiDB-lite"/>
    </source>
</evidence>
<dbReference type="Gene3D" id="1.20.1280.50">
    <property type="match status" value="1"/>
</dbReference>
<accession>A0AAD6X3P4</accession>
<dbReference type="AlphaFoldDB" id="A0AAD6X3P4"/>
<dbReference type="EMBL" id="JARJCM010000057">
    <property type="protein sequence ID" value="KAJ7034430.1"/>
    <property type="molecule type" value="Genomic_DNA"/>
</dbReference>
<evidence type="ECO:0000259" key="2">
    <source>
        <dbReference type="Pfam" id="PF00646"/>
    </source>
</evidence>
<dbReference type="InterPro" id="IPR001810">
    <property type="entry name" value="F-box_dom"/>
</dbReference>
<feature type="compositionally biased region" description="Low complexity" evidence="1">
    <location>
        <begin position="251"/>
        <end position="278"/>
    </location>
</feature>
<sequence>MHTRLVDPGVLGSDAESDAESQVEDNVEKGSIPSDIPFIPKHLNFPDDSDSEAERVQGGRKEPVVPQDGSAVSRSRSSSPPSSSELLARPSSEFPLSFQLGRPLSERYPGINMRLYTLNEAATVFGPLSFPSSSSPPAPMSWDTEFGRPLSEHYPGARLFKGDEAAFLCDYPSREAFSSSLRDETAAEMSRQHEVALKRQEAAARRRVVAETSTRRRSSRLQTGVSASSTVARAACSLVVKPASATPSHMEVVPSSESPLSSAPASPAADPVDGAGPSSEMDVDTSIVHPVQSYIALWSCALPWPDAILEAAPRVSWESVAYVQCRLILSRLRLVQLARSSSTLSPLFTRAIQYALDMFWELDKRLFSHIADWDLDRNVYLFGSGLVRAPAVIIAFIVPIFKFPPEILALIFAHVCFLDEPFSQAFFIARCRLSLVCHHWSTAARSASVLWSTVVVHPKSSSHYVQSILDSPSGGRLSVFVTHLVVPRRGPSHVTQDRFFDLCTSLSSTAERWRSFVVHSSDLLMVFRILRHLDSHFAPALECLAISASGVEPSPYRFPTSCPIPFGGQFPSLKVLRLDSIPLLLDVLPPLPALVELTIGGTGRAVAPSHLAFRSILVASPRLALLHLMDVGCLAAPPGDLPSLTCSSLLELHITFGYTSTNVQSVLRLLLSLRLTGLQHFRVYFPDLSILQMYNTSYLELPCSQVTIRAPWGFELAAIPDVVSFYASFGALATLDISTAQSVFCHALAPETIGVGSLAVPNLMSLTFGTVSWCIIRDILGRRLARGGETKFLHISTTMPQDLVFDDDTRSAHARVLEVIGKLSLVDAAPLPSSYFSGIYSISRDVRRLE</sequence>
<feature type="region of interest" description="Disordered" evidence="1">
    <location>
        <begin position="1"/>
        <end position="90"/>
    </location>
</feature>